<dbReference type="RefSeq" id="XP_014483284.1">
    <property type="nucleotide sequence ID" value="XM_014627798.1"/>
</dbReference>
<feature type="region of interest" description="Disordered" evidence="1">
    <location>
        <begin position="373"/>
        <end position="421"/>
    </location>
</feature>
<accession>A0A6P3XZ72</accession>
<sequence length="421" mass="47330">MLTNHTQPAYGSREEGPPEGYKEYYLFLLEFYVKEASSKRLAKLNEMFFVPTSICFEFLGFVKEDDLQVTPVDPLFQPQAGIANDVEVFNAGKSVLFAIDFNTVIDCSVKMILKIVVWKRMPDDIKPDILVGTAELDLTNQYAALRLETLQCWTQNVATSKTFDGQLPLIHSMDETGKLDVFVRISSFGQTIVTDFNAPMPQDSRTFVFGAEEADPNLAYKFRKVDSRTVDLSRDSSKDLQSSVTCPVCLPERYLCIPCGKMAAVEERDEKVKGARTDTAIEKKSKYTGSKSKIYLQTSKSILQSSRDSSQPCGKPVVLKVSGLFDNGDDEKPTVTVADENAATKPDDPSDPDHDVFILRIGKKGLVGINEKSDIQLEMKTPKGPERGPPIRYETREMQTDVKEEEVKDQKKKKERKKKKK</sequence>
<reference evidence="3" key="1">
    <citation type="submission" date="2025-08" db="UniProtKB">
        <authorList>
            <consortium name="RefSeq"/>
        </authorList>
    </citation>
    <scope>IDENTIFICATION</scope>
</reference>
<dbReference type="AlphaFoldDB" id="A0A6P3XZ72"/>
<feature type="compositionally biased region" description="Basic residues" evidence="1">
    <location>
        <begin position="410"/>
        <end position="421"/>
    </location>
</feature>
<name>A0A6P3XZ72_DINQU</name>
<keyword evidence="2" id="KW-1185">Reference proteome</keyword>
<feature type="compositionally biased region" description="Basic and acidic residues" evidence="1">
    <location>
        <begin position="373"/>
        <end position="386"/>
    </location>
</feature>
<dbReference type="GeneID" id="106748881"/>
<feature type="compositionally biased region" description="Basic and acidic residues" evidence="1">
    <location>
        <begin position="393"/>
        <end position="409"/>
    </location>
</feature>
<evidence type="ECO:0000313" key="2">
    <source>
        <dbReference type="Proteomes" id="UP000515204"/>
    </source>
</evidence>
<protein>
    <submittedName>
        <fullName evidence="3">Uncharacterized protein LOC106748881</fullName>
    </submittedName>
</protein>
<dbReference type="KEGG" id="dqu:106748881"/>
<dbReference type="OrthoDB" id="10041077at2759"/>
<dbReference type="Proteomes" id="UP000515204">
    <property type="component" value="Unplaced"/>
</dbReference>
<dbReference type="Pfam" id="PF14924">
    <property type="entry name" value="MAP10_N"/>
    <property type="match status" value="1"/>
</dbReference>
<gene>
    <name evidence="3" type="primary">LOC106748881</name>
</gene>
<evidence type="ECO:0000256" key="1">
    <source>
        <dbReference type="SAM" id="MobiDB-lite"/>
    </source>
</evidence>
<organism evidence="2 3">
    <name type="scientific">Dinoponera quadriceps</name>
    <name type="common">South American ant</name>
    <dbReference type="NCBI Taxonomy" id="609295"/>
    <lineage>
        <taxon>Eukaryota</taxon>
        <taxon>Metazoa</taxon>
        <taxon>Ecdysozoa</taxon>
        <taxon>Arthropoda</taxon>
        <taxon>Hexapoda</taxon>
        <taxon>Insecta</taxon>
        <taxon>Pterygota</taxon>
        <taxon>Neoptera</taxon>
        <taxon>Endopterygota</taxon>
        <taxon>Hymenoptera</taxon>
        <taxon>Apocrita</taxon>
        <taxon>Aculeata</taxon>
        <taxon>Formicoidea</taxon>
        <taxon>Formicidae</taxon>
        <taxon>Ponerinae</taxon>
        <taxon>Ponerini</taxon>
        <taxon>Dinoponera</taxon>
    </lineage>
</organism>
<evidence type="ECO:0000313" key="3">
    <source>
        <dbReference type="RefSeq" id="XP_014483284.1"/>
    </source>
</evidence>
<proteinExistence type="predicted"/>